<evidence type="ECO:0000256" key="1">
    <source>
        <dbReference type="SAM" id="SignalP"/>
    </source>
</evidence>
<keyword evidence="1" id="KW-0732">Signal</keyword>
<dbReference type="OrthoDB" id="5764209at2"/>
<evidence type="ECO:0000313" key="3">
    <source>
        <dbReference type="Proteomes" id="UP000094769"/>
    </source>
</evidence>
<organism evidence="2 3">
    <name type="scientific">Candidatus Thiodiazotropha endolucinida</name>
    <dbReference type="NCBI Taxonomy" id="1655433"/>
    <lineage>
        <taxon>Bacteria</taxon>
        <taxon>Pseudomonadati</taxon>
        <taxon>Pseudomonadota</taxon>
        <taxon>Gammaproteobacteria</taxon>
        <taxon>Chromatiales</taxon>
        <taxon>Sedimenticolaceae</taxon>
        <taxon>Candidatus Thiodiazotropha</taxon>
    </lineage>
</organism>
<accession>A0A7Z0VIV8</accession>
<proteinExistence type="predicted"/>
<evidence type="ECO:0000313" key="2">
    <source>
        <dbReference type="EMBL" id="ODJ85996.1"/>
    </source>
</evidence>
<name>A0A7Z0VIV8_9GAMM</name>
<reference evidence="2 3" key="1">
    <citation type="submission" date="2016-06" db="EMBL/GenBank/DDBJ databases">
        <title>Genome sequence of endosymbiont of Candidatus Endolucinida thiodiazotropha.</title>
        <authorList>
            <person name="Poehlein A."/>
            <person name="Koenig S."/>
            <person name="Heiden S.E."/>
            <person name="Thuermer A."/>
            <person name="Voget S."/>
            <person name="Daniel R."/>
            <person name="Markert S."/>
            <person name="Gros O."/>
            <person name="Schweder T."/>
        </authorList>
    </citation>
    <scope>NUCLEOTIDE SEQUENCE [LARGE SCALE GENOMIC DNA]</scope>
    <source>
        <strain evidence="2 3">COS</strain>
    </source>
</reference>
<dbReference type="AlphaFoldDB" id="A0A7Z0VIV8"/>
<sequence length="190" mass="21041">MRRIKGQAFILWLCLSFFSGSVVAQNRTIDPATGVVTWETTAHGVILSLTQMLPDQARAFYLNRGLSAEATEAYAKACVYSVVLRNDTASGVVHFRLADWSVVSEGKSKPLPSVEGWLSRFEEYEHPKSATIAFRWAQFPPRQAYQPGGDWNQGMLATGLPAGSEFDLVARWEVAGQPYQGVLNNVRCAR</sequence>
<gene>
    <name evidence="2" type="ORF">CODIS_38020</name>
</gene>
<comment type="caution">
    <text evidence="2">The sequence shown here is derived from an EMBL/GenBank/DDBJ whole genome shotgun (WGS) entry which is preliminary data.</text>
</comment>
<keyword evidence="3" id="KW-1185">Reference proteome</keyword>
<dbReference type="Proteomes" id="UP000094769">
    <property type="component" value="Unassembled WGS sequence"/>
</dbReference>
<feature type="chain" id="PRO_5031425891" evidence="1">
    <location>
        <begin position="25"/>
        <end position="190"/>
    </location>
</feature>
<feature type="signal peptide" evidence="1">
    <location>
        <begin position="1"/>
        <end position="24"/>
    </location>
</feature>
<protein>
    <submittedName>
        <fullName evidence="2">Uncharacterized protein</fullName>
    </submittedName>
</protein>
<dbReference type="EMBL" id="MARB01000030">
    <property type="protein sequence ID" value="ODJ85996.1"/>
    <property type="molecule type" value="Genomic_DNA"/>
</dbReference>
<dbReference type="RefSeq" id="WP_069128037.1">
    <property type="nucleotide sequence ID" value="NZ_MARB01000030.1"/>
</dbReference>